<feature type="region of interest" description="Disordered" evidence="1">
    <location>
        <begin position="1"/>
        <end position="27"/>
    </location>
</feature>
<feature type="region of interest" description="Disordered" evidence="1">
    <location>
        <begin position="205"/>
        <end position="234"/>
    </location>
</feature>
<dbReference type="InterPro" id="IPR000772">
    <property type="entry name" value="Ricin_B_lectin"/>
</dbReference>
<dbReference type="Proteomes" id="UP000032066">
    <property type="component" value="Unassembled WGS sequence"/>
</dbReference>
<evidence type="ECO:0000313" key="3">
    <source>
        <dbReference type="EMBL" id="KIQ64737.1"/>
    </source>
</evidence>
<feature type="compositionally biased region" description="Gly residues" evidence="1">
    <location>
        <begin position="7"/>
        <end position="25"/>
    </location>
</feature>
<dbReference type="CDD" id="cd00161">
    <property type="entry name" value="beta-trefoil_Ricin-like"/>
    <property type="match status" value="1"/>
</dbReference>
<dbReference type="InterPro" id="IPR035992">
    <property type="entry name" value="Ricin_B-like_lectins"/>
</dbReference>
<dbReference type="Gene3D" id="2.80.10.50">
    <property type="match status" value="1"/>
</dbReference>
<organism evidence="3 4">
    <name type="scientific">Kitasatospora griseola</name>
    <name type="common">Streptomyces griseolosporeus</name>
    <dbReference type="NCBI Taxonomy" id="2064"/>
    <lineage>
        <taxon>Bacteria</taxon>
        <taxon>Bacillati</taxon>
        <taxon>Actinomycetota</taxon>
        <taxon>Actinomycetes</taxon>
        <taxon>Kitasatosporales</taxon>
        <taxon>Streptomycetaceae</taxon>
        <taxon>Kitasatospora</taxon>
    </lineage>
</organism>
<dbReference type="PATRIC" id="fig|2064.6.peg.2411"/>
<reference evidence="3 4" key="1">
    <citation type="submission" date="2015-02" db="EMBL/GenBank/DDBJ databases">
        <title>Draft genome sequence of Kitasatospora griseola MF730-N6, a bafilomycin, terpentecin and satosporin producer.</title>
        <authorList>
            <person name="Arens J.C."/>
            <person name="Haltli B."/>
            <person name="Kerr R.G."/>
        </authorList>
    </citation>
    <scope>NUCLEOTIDE SEQUENCE [LARGE SCALE GENOMIC DNA]</scope>
    <source>
        <strain evidence="3 4">MF730-N6</strain>
    </source>
</reference>
<sequence>MGRRGGRGGGGDRGGGAAGRWGRGQDGSVEGLEVAAGVGAEFLGQAAADDAVAVQGLRIPSGRVQGLDQDVFQGLGQGVFGGEVGHGGEDRGGAAEPELGLRPLHRRVQSPLVPAGPDPRGPGSREAGQGFAAPQVQGLGERRGAGLVVVLPVGDQSAEPVEVDPLGVDVQHVAGVAAFDLCGRAAVELSQQCADAAQVGVQDGPGVGGRVVAPDPVDEGLDRDRSSGVDEQCGQDELLLRRPDVERPARRPYLDLAQQPEVHMYPPGDRQCPRNAQLPMLAWPARWPQGRRTGRGARVSGPNRRPRRSLEPMEDHIMRTPLLRRFGRPPRSTASAGRRLSRLSPAALAAAVAFVVVGALASAPSAHATDPTRYKLVNVRTGLRADVIWGQTASYTGVFLWPDNTSLSQQYELLDSGNGYFRIKALHSGQCLMLDWRAGTYSNGTPVIQYPYCDAGYAPSEWRTAWVGHTCPTLCFPTTMIIKNRATDRCLDANAPSGTPGEQSVLQQWDCIPSDDYWNTANQSWNLLQLNNFPPPPH</sequence>
<dbReference type="PROSITE" id="PS50231">
    <property type="entry name" value="RICIN_B_LECTIN"/>
    <property type="match status" value="1"/>
</dbReference>
<proteinExistence type="predicted"/>
<evidence type="ECO:0000259" key="2">
    <source>
        <dbReference type="Pfam" id="PF14200"/>
    </source>
</evidence>
<dbReference type="Pfam" id="PF14200">
    <property type="entry name" value="RicinB_lectin_2"/>
    <property type="match status" value="1"/>
</dbReference>
<evidence type="ECO:0000256" key="1">
    <source>
        <dbReference type="SAM" id="MobiDB-lite"/>
    </source>
</evidence>
<evidence type="ECO:0000313" key="4">
    <source>
        <dbReference type="Proteomes" id="UP000032066"/>
    </source>
</evidence>
<dbReference type="STRING" id="2064.TR51_11235"/>
<protein>
    <recommendedName>
        <fullName evidence="2">Ricin B lectin domain-containing protein</fullName>
    </recommendedName>
</protein>
<dbReference type="EMBL" id="JXZB01000002">
    <property type="protein sequence ID" value="KIQ64737.1"/>
    <property type="molecule type" value="Genomic_DNA"/>
</dbReference>
<feature type="region of interest" description="Disordered" evidence="1">
    <location>
        <begin position="102"/>
        <end position="130"/>
    </location>
</feature>
<keyword evidence="4" id="KW-1185">Reference proteome</keyword>
<feature type="region of interest" description="Disordered" evidence="1">
    <location>
        <begin position="287"/>
        <end position="310"/>
    </location>
</feature>
<feature type="domain" description="Ricin B lectin" evidence="2">
    <location>
        <begin position="371"/>
        <end position="450"/>
    </location>
</feature>
<dbReference type="SUPFAM" id="SSF50370">
    <property type="entry name" value="Ricin B-like lectins"/>
    <property type="match status" value="1"/>
</dbReference>
<dbReference type="AlphaFoldDB" id="A0A0D0PWP5"/>
<comment type="caution">
    <text evidence="3">The sequence shown here is derived from an EMBL/GenBank/DDBJ whole genome shotgun (WGS) entry which is preliminary data.</text>
</comment>
<accession>A0A0D0PWP5</accession>
<name>A0A0D0PWP5_KITGR</name>
<gene>
    <name evidence="3" type="ORF">TR51_11235</name>
</gene>